<dbReference type="InterPro" id="IPR006311">
    <property type="entry name" value="TAT_signal"/>
</dbReference>
<protein>
    <recommendedName>
        <fullName evidence="2">Tat (Twin-arginine translocation) pathway signal sequence</fullName>
    </recommendedName>
</protein>
<dbReference type="InterPro" id="IPR019546">
    <property type="entry name" value="TAT_signal_bac_arc"/>
</dbReference>
<sequence>MPLDRRTFLKGAASGAVLFTVGGVPAWLTPREARAEGADLRTLTPAQARALAAYGEVLLPGADEAGLAHYLDAQLSVDPADSLLMIRYLDVPAPWDGFYTGVAHGLDALAQRRHDCPFAELSADAAHDLAGVIAGGEVAEWAGPPAGFAHFVLRADAVDLVYGRPEGFDALDVPYMAHIDPEAMA</sequence>
<organism evidence="1">
    <name type="scientific">uncultured organism</name>
    <dbReference type="NCBI Taxonomy" id="155900"/>
    <lineage>
        <taxon>unclassified sequences</taxon>
        <taxon>environmental samples</taxon>
    </lineage>
</organism>
<dbReference type="NCBIfam" id="TIGR01409">
    <property type="entry name" value="TAT_signal_seq"/>
    <property type="match status" value="1"/>
</dbReference>
<reference evidence="1" key="1">
    <citation type="submission" date="2019-06" db="EMBL/GenBank/DDBJ databases">
        <authorList>
            <person name="Murdoch R.W."/>
            <person name="Fathepure B."/>
        </authorList>
    </citation>
    <scope>NUCLEOTIDE SEQUENCE</scope>
</reference>
<evidence type="ECO:0008006" key="2">
    <source>
        <dbReference type="Google" id="ProtNLM"/>
    </source>
</evidence>
<accession>A0A5B8RC72</accession>
<dbReference type="AlphaFoldDB" id="A0A5B8RC72"/>
<dbReference type="EMBL" id="MN079082">
    <property type="protein sequence ID" value="QEA04287.1"/>
    <property type="molecule type" value="Genomic_DNA"/>
</dbReference>
<proteinExistence type="predicted"/>
<evidence type="ECO:0000313" key="1">
    <source>
        <dbReference type="EMBL" id="QEA04287.1"/>
    </source>
</evidence>
<dbReference type="PROSITE" id="PS51318">
    <property type="entry name" value="TAT"/>
    <property type="match status" value="1"/>
</dbReference>
<name>A0A5B8RC72_9ZZZZ</name>
<gene>
    <name evidence="1" type="ORF">KBTEX_00595</name>
</gene>